<evidence type="ECO:0000313" key="2">
    <source>
        <dbReference type="EMBL" id="CAD7449764.1"/>
    </source>
</evidence>
<reference evidence="2" key="1">
    <citation type="submission" date="2020-11" db="EMBL/GenBank/DDBJ databases">
        <authorList>
            <person name="Tran Van P."/>
        </authorList>
    </citation>
    <scope>NUCLEOTIDE SEQUENCE</scope>
</reference>
<name>A0A7R9I827_9NEOP</name>
<dbReference type="EMBL" id="OD572447">
    <property type="protein sequence ID" value="CAD7449764.1"/>
    <property type="molecule type" value="Genomic_DNA"/>
</dbReference>
<organism evidence="2">
    <name type="scientific">Timema bartmani</name>
    <dbReference type="NCBI Taxonomy" id="61472"/>
    <lineage>
        <taxon>Eukaryota</taxon>
        <taxon>Metazoa</taxon>
        <taxon>Ecdysozoa</taxon>
        <taxon>Arthropoda</taxon>
        <taxon>Hexapoda</taxon>
        <taxon>Insecta</taxon>
        <taxon>Pterygota</taxon>
        <taxon>Neoptera</taxon>
        <taxon>Polyneoptera</taxon>
        <taxon>Phasmatodea</taxon>
        <taxon>Timematodea</taxon>
        <taxon>Timematoidea</taxon>
        <taxon>Timematidae</taxon>
        <taxon>Timema</taxon>
    </lineage>
</organism>
<dbReference type="Pfam" id="PF16589">
    <property type="entry name" value="BRCT_2"/>
    <property type="match status" value="1"/>
</dbReference>
<protein>
    <recommendedName>
        <fullName evidence="1">BRCT domain-containing protein</fullName>
    </recommendedName>
</protein>
<proteinExistence type="predicted"/>
<gene>
    <name evidence="2" type="ORF">TBIB3V08_LOCUS12037</name>
</gene>
<feature type="domain" description="BRCT" evidence="1">
    <location>
        <begin position="94"/>
        <end position="156"/>
    </location>
</feature>
<evidence type="ECO:0000259" key="1">
    <source>
        <dbReference type="Pfam" id="PF16589"/>
    </source>
</evidence>
<sequence length="175" mass="19846">MTPSLPNFGTIIPNGGSSSAGITQFRAHTIDFLFVCLKERAPDRYREGTVYLHSHKSEIWYLPMEANIDLSKISPTLFLDFTAQSLTYLLKPCKEARLIEEIIHAGNGAMVNEVGLYTITLISPDEDYNGDEEVFSTKYIEDCARENKQLNLNNYRCANLYTYLATAVDFPRHPQ</sequence>
<dbReference type="AlphaFoldDB" id="A0A7R9I827"/>
<dbReference type="InterPro" id="IPR001357">
    <property type="entry name" value="BRCT_dom"/>
</dbReference>
<accession>A0A7R9I827</accession>